<feature type="domain" description="GST C-terminal" evidence="3">
    <location>
        <begin position="117"/>
        <end position="243"/>
    </location>
</feature>
<dbReference type="InterPro" id="IPR010987">
    <property type="entry name" value="Glutathione-S-Trfase_C-like"/>
</dbReference>
<dbReference type="InterPro" id="IPR036249">
    <property type="entry name" value="Thioredoxin-like_sf"/>
</dbReference>
<evidence type="ECO:0000259" key="2">
    <source>
        <dbReference type="PROSITE" id="PS50404"/>
    </source>
</evidence>
<dbReference type="PROSITE" id="PS50404">
    <property type="entry name" value="GST_NTER"/>
    <property type="match status" value="1"/>
</dbReference>
<dbReference type="SUPFAM" id="SSF47616">
    <property type="entry name" value="GST C-terminal domain-like"/>
    <property type="match status" value="1"/>
</dbReference>
<proteinExistence type="predicted"/>
<dbReference type="Proteomes" id="UP000664859">
    <property type="component" value="Unassembled WGS sequence"/>
</dbReference>
<protein>
    <submittedName>
        <fullName evidence="4">Glutathione S-transferase</fullName>
    </submittedName>
</protein>
<dbReference type="CDD" id="cd03039">
    <property type="entry name" value="GST_N_Sigma_like"/>
    <property type="match status" value="1"/>
</dbReference>
<dbReference type="PANTHER" id="PTHR11571">
    <property type="entry name" value="GLUTATHIONE S-TRANSFERASE"/>
    <property type="match status" value="1"/>
</dbReference>
<dbReference type="EMBL" id="JAFCMP010000079">
    <property type="protein sequence ID" value="KAG5187954.1"/>
    <property type="molecule type" value="Genomic_DNA"/>
</dbReference>
<dbReference type="SFLD" id="SFLDS00019">
    <property type="entry name" value="Glutathione_Transferase_(cytos"/>
    <property type="match status" value="1"/>
</dbReference>
<evidence type="ECO:0000259" key="3">
    <source>
        <dbReference type="PROSITE" id="PS50405"/>
    </source>
</evidence>
<dbReference type="OrthoDB" id="420389at2759"/>
<dbReference type="PANTHER" id="PTHR11571:SF252">
    <property type="entry name" value="GLUTATHIONE S-TRANSFERASE"/>
    <property type="match status" value="1"/>
</dbReference>
<evidence type="ECO:0000256" key="1">
    <source>
        <dbReference type="SAM" id="MobiDB-lite"/>
    </source>
</evidence>
<keyword evidence="4" id="KW-0808">Transferase</keyword>
<dbReference type="PROSITE" id="PS50405">
    <property type="entry name" value="GST_CTER"/>
    <property type="match status" value="1"/>
</dbReference>
<evidence type="ECO:0000313" key="4">
    <source>
        <dbReference type="EMBL" id="KAG5187954.1"/>
    </source>
</evidence>
<dbReference type="InterPro" id="IPR050213">
    <property type="entry name" value="GST_superfamily"/>
</dbReference>
<dbReference type="Pfam" id="PF14497">
    <property type="entry name" value="GST_C_3"/>
    <property type="match status" value="1"/>
</dbReference>
<name>A0A835ZCV6_9STRA</name>
<dbReference type="Gene3D" id="1.20.1050.10">
    <property type="match status" value="1"/>
</dbReference>
<dbReference type="InterPro" id="IPR004046">
    <property type="entry name" value="GST_C"/>
</dbReference>
<comment type="caution">
    <text evidence="4">The sequence shown here is derived from an EMBL/GenBank/DDBJ whole genome shotgun (WGS) entry which is preliminary data.</text>
</comment>
<dbReference type="GO" id="GO:0006749">
    <property type="term" value="P:glutathione metabolic process"/>
    <property type="evidence" value="ECO:0007669"/>
    <property type="project" value="TreeGrafter"/>
</dbReference>
<feature type="compositionally biased region" description="Basic and acidic residues" evidence="1">
    <location>
        <begin position="271"/>
        <end position="288"/>
    </location>
</feature>
<dbReference type="AlphaFoldDB" id="A0A835ZCV6"/>
<dbReference type="Pfam" id="PF02798">
    <property type="entry name" value="GST_N"/>
    <property type="match status" value="1"/>
</dbReference>
<feature type="region of interest" description="Disordered" evidence="1">
    <location>
        <begin position="265"/>
        <end position="288"/>
    </location>
</feature>
<keyword evidence="5" id="KW-1185">Reference proteome</keyword>
<accession>A0A835ZCV6</accession>
<dbReference type="GO" id="GO:0004364">
    <property type="term" value="F:glutathione transferase activity"/>
    <property type="evidence" value="ECO:0007669"/>
    <property type="project" value="TreeGrafter"/>
</dbReference>
<sequence>MATNTQLLKRRRHAQHVVVDDGFQQQEQQQHLTLYYLDLPWAARAEPLRIALEIAGLDYEYKTLSAQEFLAIQTALPFGQLPVLEIRHSDYQYTLAQSNTILRYIGRLGKGQIYPKDPLLAGRCDEVMDAVQDVYSLLAPSNRERDHAVKVSMRQALAANGLPKWLHFLEAKLTANNTGYFVGSGLTVADLMASQLVTWLTAGLLEGIPPSIVAAFPRLCGLRALLLQHPAVRAYAQRVAAPVPSEAATLPSLLHQRSACAPAPLPTSPVRCHDSDAADLRDESSDGE</sequence>
<gene>
    <name evidence="4" type="ORF">JKP88DRAFT_347919</name>
</gene>
<dbReference type="InterPro" id="IPR040079">
    <property type="entry name" value="Glutathione_S-Trfase"/>
</dbReference>
<evidence type="ECO:0000313" key="5">
    <source>
        <dbReference type="Proteomes" id="UP000664859"/>
    </source>
</evidence>
<feature type="domain" description="GST N-terminal" evidence="2">
    <location>
        <begin position="32"/>
        <end position="113"/>
    </location>
</feature>
<dbReference type="Gene3D" id="3.40.30.10">
    <property type="entry name" value="Glutaredoxin"/>
    <property type="match status" value="1"/>
</dbReference>
<dbReference type="SUPFAM" id="SSF52833">
    <property type="entry name" value="Thioredoxin-like"/>
    <property type="match status" value="1"/>
</dbReference>
<dbReference type="CDD" id="cd03192">
    <property type="entry name" value="GST_C_Sigma_like"/>
    <property type="match status" value="1"/>
</dbReference>
<dbReference type="InterPro" id="IPR004045">
    <property type="entry name" value="Glutathione_S-Trfase_N"/>
</dbReference>
<organism evidence="4 5">
    <name type="scientific">Tribonema minus</name>
    <dbReference type="NCBI Taxonomy" id="303371"/>
    <lineage>
        <taxon>Eukaryota</taxon>
        <taxon>Sar</taxon>
        <taxon>Stramenopiles</taxon>
        <taxon>Ochrophyta</taxon>
        <taxon>PX clade</taxon>
        <taxon>Xanthophyceae</taxon>
        <taxon>Tribonematales</taxon>
        <taxon>Tribonemataceae</taxon>
        <taxon>Tribonema</taxon>
    </lineage>
</organism>
<dbReference type="InterPro" id="IPR036282">
    <property type="entry name" value="Glutathione-S-Trfase_C_sf"/>
</dbReference>
<reference evidence="4" key="1">
    <citation type="submission" date="2021-02" db="EMBL/GenBank/DDBJ databases">
        <title>First Annotated Genome of the Yellow-green Alga Tribonema minus.</title>
        <authorList>
            <person name="Mahan K.M."/>
        </authorList>
    </citation>
    <scope>NUCLEOTIDE SEQUENCE</scope>
    <source>
        <strain evidence="4">UTEX B ZZ1240</strain>
    </source>
</reference>